<comment type="cofactor">
    <cofactor evidence="1">
        <name>Mg(2+)</name>
        <dbReference type="ChEBI" id="CHEBI:18420"/>
    </cofactor>
</comment>
<dbReference type="RefSeq" id="WP_249301989.1">
    <property type="nucleotide sequence ID" value="NZ_CP060634.1"/>
</dbReference>
<evidence type="ECO:0000256" key="10">
    <source>
        <dbReference type="ARBA" id="ARBA00047493"/>
    </source>
</evidence>
<dbReference type="Gene3D" id="3.40.1190.10">
    <property type="entry name" value="Mur-like, catalytic domain"/>
    <property type="match status" value="1"/>
</dbReference>
<evidence type="ECO:0000313" key="14">
    <source>
        <dbReference type="EMBL" id="QNM05178.1"/>
    </source>
</evidence>
<dbReference type="GO" id="GO:0046872">
    <property type="term" value="F:metal ion binding"/>
    <property type="evidence" value="ECO:0007669"/>
    <property type="project" value="UniProtKB-KW"/>
</dbReference>
<dbReference type="SUPFAM" id="SSF53244">
    <property type="entry name" value="MurD-like peptide ligases, peptide-binding domain"/>
    <property type="match status" value="1"/>
</dbReference>
<dbReference type="InterPro" id="IPR001645">
    <property type="entry name" value="Folylpolyglutamate_synth"/>
</dbReference>
<protein>
    <recommendedName>
        <fullName evidence="3">tetrahydrofolate synthase</fullName>
        <ecNumber evidence="3">6.3.2.17</ecNumber>
    </recommendedName>
    <alternativeName>
        <fullName evidence="9">Tetrahydrofolylpolyglutamate synthase</fullName>
    </alternativeName>
</protein>
<accession>A0A7G9G2Z6</accession>
<reference evidence="14 15" key="1">
    <citation type="submission" date="2020-08" db="EMBL/GenBank/DDBJ databases">
        <authorList>
            <person name="Liu C."/>
            <person name="Sun Q."/>
        </authorList>
    </citation>
    <scope>NUCLEOTIDE SEQUENCE [LARGE SCALE GENOMIC DNA]</scope>
    <source>
        <strain evidence="14 15">NSJ-38</strain>
    </source>
</reference>
<dbReference type="InterPro" id="IPR004101">
    <property type="entry name" value="Mur_ligase_C"/>
</dbReference>
<dbReference type="SUPFAM" id="SSF53623">
    <property type="entry name" value="MurD-like peptide ligases, catalytic domain"/>
    <property type="match status" value="1"/>
</dbReference>
<keyword evidence="15" id="KW-1185">Reference proteome</keyword>
<keyword evidence="6 11" id="KW-0547">Nucleotide-binding</keyword>
<dbReference type="Proteomes" id="UP000515823">
    <property type="component" value="Chromosome"/>
</dbReference>
<evidence type="ECO:0000259" key="13">
    <source>
        <dbReference type="Pfam" id="PF08245"/>
    </source>
</evidence>
<keyword evidence="7 11" id="KW-0067">ATP-binding</keyword>
<evidence type="ECO:0000256" key="1">
    <source>
        <dbReference type="ARBA" id="ARBA00001946"/>
    </source>
</evidence>
<evidence type="ECO:0000313" key="15">
    <source>
        <dbReference type="Proteomes" id="UP000515823"/>
    </source>
</evidence>
<dbReference type="PANTHER" id="PTHR11136:SF0">
    <property type="entry name" value="DIHYDROFOLATE SYNTHETASE-RELATED"/>
    <property type="match status" value="1"/>
</dbReference>
<evidence type="ECO:0000256" key="8">
    <source>
        <dbReference type="ARBA" id="ARBA00022842"/>
    </source>
</evidence>
<proteinExistence type="inferred from homology"/>
<name>A0A7G9G2Z6_9FIRM</name>
<dbReference type="GO" id="GO:0005524">
    <property type="term" value="F:ATP binding"/>
    <property type="evidence" value="ECO:0007669"/>
    <property type="project" value="UniProtKB-KW"/>
</dbReference>
<evidence type="ECO:0000256" key="11">
    <source>
        <dbReference type="PIRNR" id="PIRNR001563"/>
    </source>
</evidence>
<dbReference type="PIRSF" id="PIRSF001563">
    <property type="entry name" value="Folylpolyglu_synth"/>
    <property type="match status" value="1"/>
</dbReference>
<feature type="domain" description="Mur ligase central" evidence="13">
    <location>
        <begin position="45"/>
        <end position="267"/>
    </location>
</feature>
<dbReference type="EMBL" id="CP060634">
    <property type="protein sequence ID" value="QNM05178.1"/>
    <property type="molecule type" value="Genomic_DNA"/>
</dbReference>
<evidence type="ECO:0000259" key="12">
    <source>
        <dbReference type="Pfam" id="PF02875"/>
    </source>
</evidence>
<evidence type="ECO:0000256" key="7">
    <source>
        <dbReference type="ARBA" id="ARBA00022840"/>
    </source>
</evidence>
<evidence type="ECO:0000256" key="3">
    <source>
        <dbReference type="ARBA" id="ARBA00013025"/>
    </source>
</evidence>
<dbReference type="FunFam" id="3.40.1190.10:FF:000011">
    <property type="entry name" value="Folylpolyglutamate synthase/dihydrofolate synthase"/>
    <property type="match status" value="1"/>
</dbReference>
<dbReference type="PANTHER" id="PTHR11136">
    <property type="entry name" value="FOLYLPOLYGLUTAMATE SYNTHASE-RELATED"/>
    <property type="match status" value="1"/>
</dbReference>
<gene>
    <name evidence="14" type="ORF">H9Q78_12125</name>
</gene>
<evidence type="ECO:0000256" key="9">
    <source>
        <dbReference type="ARBA" id="ARBA00030592"/>
    </source>
</evidence>
<dbReference type="InterPro" id="IPR036565">
    <property type="entry name" value="Mur-like_cat_sf"/>
</dbReference>
<evidence type="ECO:0000256" key="4">
    <source>
        <dbReference type="ARBA" id="ARBA00022598"/>
    </source>
</evidence>
<dbReference type="AlphaFoldDB" id="A0A7G9G2Z6"/>
<evidence type="ECO:0000256" key="6">
    <source>
        <dbReference type="ARBA" id="ARBA00022741"/>
    </source>
</evidence>
<keyword evidence="8" id="KW-0460">Magnesium</keyword>
<dbReference type="NCBIfam" id="TIGR01499">
    <property type="entry name" value="folC"/>
    <property type="match status" value="1"/>
</dbReference>
<dbReference type="KEGG" id="qdo:H9Q78_12125"/>
<keyword evidence="4 11" id="KW-0436">Ligase</keyword>
<dbReference type="EC" id="6.3.2.17" evidence="3"/>
<dbReference type="GO" id="GO:0004326">
    <property type="term" value="F:tetrahydrofolylpolyglutamate synthase activity"/>
    <property type="evidence" value="ECO:0007669"/>
    <property type="project" value="UniProtKB-EC"/>
</dbReference>
<feature type="domain" description="Mur ligase C-terminal" evidence="12">
    <location>
        <begin position="294"/>
        <end position="419"/>
    </location>
</feature>
<keyword evidence="5" id="KW-0479">Metal-binding</keyword>
<dbReference type="GO" id="GO:0005737">
    <property type="term" value="C:cytoplasm"/>
    <property type="evidence" value="ECO:0007669"/>
    <property type="project" value="TreeGrafter"/>
</dbReference>
<dbReference type="Pfam" id="PF02875">
    <property type="entry name" value="Mur_ligase_C"/>
    <property type="match status" value="1"/>
</dbReference>
<dbReference type="Gene3D" id="3.90.190.20">
    <property type="entry name" value="Mur ligase, C-terminal domain"/>
    <property type="match status" value="1"/>
</dbReference>
<comment type="catalytic activity">
    <reaction evidence="10">
        <text>(6S)-5,6,7,8-tetrahydrofolyl-(gamma-L-Glu)(n) + L-glutamate + ATP = (6S)-5,6,7,8-tetrahydrofolyl-(gamma-L-Glu)(n+1) + ADP + phosphate + H(+)</text>
        <dbReference type="Rhea" id="RHEA:10580"/>
        <dbReference type="Rhea" id="RHEA-COMP:14738"/>
        <dbReference type="Rhea" id="RHEA-COMP:14740"/>
        <dbReference type="ChEBI" id="CHEBI:15378"/>
        <dbReference type="ChEBI" id="CHEBI:29985"/>
        <dbReference type="ChEBI" id="CHEBI:30616"/>
        <dbReference type="ChEBI" id="CHEBI:43474"/>
        <dbReference type="ChEBI" id="CHEBI:141005"/>
        <dbReference type="ChEBI" id="CHEBI:456216"/>
        <dbReference type="EC" id="6.3.2.17"/>
    </reaction>
</comment>
<evidence type="ECO:0000256" key="2">
    <source>
        <dbReference type="ARBA" id="ARBA00008276"/>
    </source>
</evidence>
<organism evidence="14 15">
    <name type="scientific">Qiania dongpingensis</name>
    <dbReference type="NCBI Taxonomy" id="2763669"/>
    <lineage>
        <taxon>Bacteria</taxon>
        <taxon>Bacillati</taxon>
        <taxon>Bacillota</taxon>
        <taxon>Clostridia</taxon>
        <taxon>Lachnospirales</taxon>
        <taxon>Lachnospiraceae</taxon>
        <taxon>Qiania</taxon>
    </lineage>
</organism>
<evidence type="ECO:0000256" key="5">
    <source>
        <dbReference type="ARBA" id="ARBA00022723"/>
    </source>
</evidence>
<dbReference type="GO" id="GO:0008841">
    <property type="term" value="F:dihydrofolate synthase activity"/>
    <property type="evidence" value="ECO:0007669"/>
    <property type="project" value="TreeGrafter"/>
</dbReference>
<dbReference type="InterPro" id="IPR036615">
    <property type="entry name" value="Mur_ligase_C_dom_sf"/>
</dbReference>
<dbReference type="InterPro" id="IPR013221">
    <property type="entry name" value="Mur_ligase_cen"/>
</dbReference>
<sequence length="436" mass="47374">MDFTEAIDYIDQVTKKKNIVLGLSSMRELLSRLGNPQDDLSFIHIAGTNGKGSTLAFIASVCRAAGCRVGRYNSPSVFSYCEKIQINGVPISEADVARLMTEVRTAADSMEADGLSCPTAFEIETAVSFLYFREQNCELVALETGMGGETDATNVVKTTVCSVITSVSMDHMKFLGNTLEEIARVKGGIIKQGRPTVLCGQSSTVTEVIRGICREKESPLRISRPETVKIVETGADGTVFDYGPYRGVKIPLLGAYQVINASTALEVVEILKELGYDIEVSAVYEGMASVVWPGRFQKLLDRPVFVIDGAHNPEAAQRLRDSINLYFTNKRILYIMGILADKDYREITAITAPLAERIYTVTPGSPRALPAETLKACIEGQAETVGFHGTVEAKGSLSKAVKDSLSWAGEEDVILAFGSLSYLGELSNVLKENIHD</sequence>
<comment type="similarity">
    <text evidence="2 11">Belongs to the folylpolyglutamate synthase family.</text>
</comment>
<dbReference type="Pfam" id="PF08245">
    <property type="entry name" value="Mur_ligase_M"/>
    <property type="match status" value="1"/>
</dbReference>